<evidence type="ECO:0000313" key="1">
    <source>
        <dbReference type="EMBL" id="AFC29512.1"/>
    </source>
</evidence>
<dbReference type="STRING" id="1116391.PM3016_2630"/>
<dbReference type="HOGENOM" id="CLU_068841_0_0_9"/>
<dbReference type="InterPro" id="IPR021617">
    <property type="entry name" value="DUF3231"/>
</dbReference>
<gene>
    <name evidence="1" type="ORF">PM3016_2630</name>
</gene>
<dbReference type="Gene3D" id="1.20.1260.10">
    <property type="match status" value="2"/>
</dbReference>
<accession>H6NFA3</accession>
<organism evidence="1 2">
    <name type="scientific">Paenibacillus mucilaginosus 3016</name>
    <dbReference type="NCBI Taxonomy" id="1116391"/>
    <lineage>
        <taxon>Bacteria</taxon>
        <taxon>Bacillati</taxon>
        <taxon>Bacillota</taxon>
        <taxon>Bacilli</taxon>
        <taxon>Bacillales</taxon>
        <taxon>Paenibacillaceae</taxon>
        <taxon>Paenibacillus</taxon>
    </lineage>
</organism>
<dbReference type="EMBL" id="CP003235">
    <property type="protein sequence ID" value="AFC29512.1"/>
    <property type="molecule type" value="Genomic_DNA"/>
</dbReference>
<dbReference type="InterPro" id="IPR012347">
    <property type="entry name" value="Ferritin-like"/>
</dbReference>
<reference evidence="1 2" key="1">
    <citation type="journal article" date="2012" name="J. Bacteriol.">
        <title>Complete Genome Sequence of Paenibacillus mucilaginosus 3016, a Bacterium Functional as Microbial Fertilizer.</title>
        <authorList>
            <person name="Ma M."/>
            <person name="Wang Z."/>
            <person name="Li L."/>
            <person name="Jiang X."/>
            <person name="Guan D."/>
            <person name="Cao F."/>
            <person name="Chen H."/>
            <person name="Wang X."/>
            <person name="Shen D."/>
            <person name="Du B."/>
            <person name="Li J."/>
        </authorList>
    </citation>
    <scope>NUCLEOTIDE SEQUENCE [LARGE SCALE GENOMIC DNA]</scope>
    <source>
        <strain evidence="1 2">3016</strain>
    </source>
</reference>
<dbReference type="Proteomes" id="UP000007523">
    <property type="component" value="Chromosome"/>
</dbReference>
<evidence type="ECO:0000313" key="2">
    <source>
        <dbReference type="Proteomes" id="UP000007523"/>
    </source>
</evidence>
<dbReference type="AlphaFoldDB" id="H6NFA3"/>
<sequence length="335" mass="38181">MAGSHVIGLTATELSALWSTYMGDSISLQMSRYFLAIIEDKEVKPLLELSMALSQTHLKTIRDIFEGEKFPVPVGLTEADVNLSAPPLFFDLFPLSYVYAMSRMALAKHAMNMANVARKDIRSFFSQSLHSTTELYNQSVELMLSKGIYDRPPLIPYPDHVSFIQRKENILSRWFAPQRTLNVMEMSEMFFNIERNFFGLIVLMAFIQVVKDEKIKHLLFRGKKLAQHQIEYINEKLIQDDLLGTIMVNTEVTTSTVSPFSDKLILTLTNYLNSTALTYLGSALSMSTRLDLAVEYTKLISDVMQYGKDLTDLLIEREWMEEPPHSPNRAELAGV</sequence>
<dbReference type="KEGG" id="pmq:PM3016_2630"/>
<protein>
    <recommendedName>
        <fullName evidence="3">Sugar isomerase</fullName>
    </recommendedName>
</protein>
<evidence type="ECO:0008006" key="3">
    <source>
        <dbReference type="Google" id="ProtNLM"/>
    </source>
</evidence>
<dbReference type="Pfam" id="PF11553">
    <property type="entry name" value="DUF3231"/>
    <property type="match status" value="2"/>
</dbReference>
<proteinExistence type="predicted"/>
<name>H6NFA3_9BACL</name>
<keyword evidence="2" id="KW-1185">Reference proteome</keyword>
<dbReference type="RefSeq" id="WP_014369810.1">
    <property type="nucleotide sequence ID" value="NC_016935.1"/>
</dbReference>